<feature type="transmembrane region" description="Helical" evidence="1">
    <location>
        <begin position="340"/>
        <end position="359"/>
    </location>
</feature>
<keyword evidence="3" id="KW-1185">Reference proteome</keyword>
<evidence type="ECO:0000313" key="3">
    <source>
        <dbReference type="Proteomes" id="UP001589799"/>
    </source>
</evidence>
<dbReference type="EMBL" id="JBHLWE010000019">
    <property type="protein sequence ID" value="MFC0340656.1"/>
    <property type="molecule type" value="Genomic_DNA"/>
</dbReference>
<feature type="transmembrane region" description="Helical" evidence="1">
    <location>
        <begin position="181"/>
        <end position="202"/>
    </location>
</feature>
<feature type="transmembrane region" description="Helical" evidence="1">
    <location>
        <begin position="371"/>
        <end position="391"/>
    </location>
</feature>
<proteinExistence type="predicted"/>
<dbReference type="RefSeq" id="WP_377698312.1">
    <property type="nucleotide sequence ID" value="NZ_JBHLWE010000019.1"/>
</dbReference>
<dbReference type="Proteomes" id="UP001589799">
    <property type="component" value="Unassembled WGS sequence"/>
</dbReference>
<sequence>MASGPRRPSGGIPRGLAQGGPVLLSYGFRPFFLGAGLWAVAAMALWIWALSGGPQPGGAYGAANWHMHEMLFGFASAGLAGFLMTAVPNWTGRMPVSGAPLAALAALWLAGRLMLAVPLGASWLALAVEALFLPVMAAVFLTEIVAGRKWRDLKVVGLTALIALANLGFHAAVLGGGDPRLAARAAVAGFVALILIVGGRITPSFTRNWLAKNRRKARPAPTDRLDTMTVALSSAVLGLWVVRPDSLAVGLGGLAAAALNLLRLARWQGWRVTEPMVLALHGGYLMVALGFVAIAAAALGGMSHAAALHVFAIGAIGGEMLAVMTRASRSHTGADTDADPLAILSFVAIMHAAVARAAADFVAYDTLVMVAGLSWIAGFGLFTLGHARLLAATRRVR</sequence>
<comment type="caution">
    <text evidence="2">The sequence shown here is derived from an EMBL/GenBank/DDBJ whole genome shotgun (WGS) entry which is preliminary data.</text>
</comment>
<feature type="transmembrane region" description="Helical" evidence="1">
    <location>
        <begin position="223"/>
        <end position="241"/>
    </location>
</feature>
<feature type="transmembrane region" description="Helical" evidence="1">
    <location>
        <begin position="153"/>
        <end position="175"/>
    </location>
</feature>
<dbReference type="InterPro" id="IPR010266">
    <property type="entry name" value="NnrS"/>
</dbReference>
<feature type="transmembrane region" description="Helical" evidence="1">
    <location>
        <begin position="70"/>
        <end position="87"/>
    </location>
</feature>
<organism evidence="2 3">
    <name type="scientific">Paracoccus niistensis</name>
    <dbReference type="NCBI Taxonomy" id="632935"/>
    <lineage>
        <taxon>Bacteria</taxon>
        <taxon>Pseudomonadati</taxon>
        <taxon>Pseudomonadota</taxon>
        <taxon>Alphaproteobacteria</taxon>
        <taxon>Rhodobacterales</taxon>
        <taxon>Paracoccaceae</taxon>
        <taxon>Paracoccus</taxon>
    </lineage>
</organism>
<reference evidence="2 3" key="1">
    <citation type="submission" date="2024-09" db="EMBL/GenBank/DDBJ databases">
        <authorList>
            <person name="Sun Q."/>
            <person name="Mori K."/>
        </authorList>
    </citation>
    <scope>NUCLEOTIDE SEQUENCE [LARGE SCALE GENOMIC DNA]</scope>
    <source>
        <strain evidence="2 3">KCTC 22789</strain>
    </source>
</reference>
<evidence type="ECO:0000313" key="2">
    <source>
        <dbReference type="EMBL" id="MFC0340656.1"/>
    </source>
</evidence>
<feature type="transmembrane region" description="Helical" evidence="1">
    <location>
        <begin position="123"/>
        <end position="141"/>
    </location>
</feature>
<gene>
    <name evidence="2" type="ORF">ACFFII_07730</name>
</gene>
<keyword evidence="1" id="KW-1133">Transmembrane helix</keyword>
<dbReference type="Pfam" id="PF05940">
    <property type="entry name" value="NnrS"/>
    <property type="match status" value="1"/>
</dbReference>
<keyword evidence="1" id="KW-0812">Transmembrane</keyword>
<name>A0ABV6I368_9RHOB</name>
<feature type="transmembrane region" description="Helical" evidence="1">
    <location>
        <begin position="31"/>
        <end position="50"/>
    </location>
</feature>
<keyword evidence="1" id="KW-0472">Membrane</keyword>
<feature type="transmembrane region" description="Helical" evidence="1">
    <location>
        <begin position="306"/>
        <end position="328"/>
    </location>
</feature>
<protein>
    <submittedName>
        <fullName evidence="2">NnrS family protein</fullName>
    </submittedName>
</protein>
<feature type="transmembrane region" description="Helical" evidence="1">
    <location>
        <begin position="277"/>
        <end position="300"/>
    </location>
</feature>
<evidence type="ECO:0000256" key="1">
    <source>
        <dbReference type="SAM" id="Phobius"/>
    </source>
</evidence>
<feature type="transmembrane region" description="Helical" evidence="1">
    <location>
        <begin position="247"/>
        <end position="265"/>
    </location>
</feature>
<feature type="transmembrane region" description="Helical" evidence="1">
    <location>
        <begin position="99"/>
        <end position="117"/>
    </location>
</feature>
<accession>A0ABV6I368</accession>